<dbReference type="PANTHER" id="PTHR46610">
    <property type="entry name" value="OS05G0181300 PROTEIN"/>
    <property type="match status" value="1"/>
</dbReference>
<keyword evidence="1" id="KW-0812">Transmembrane</keyword>
<reference evidence="2" key="1">
    <citation type="journal article" date="2012" name="Nat. Biotechnol.">
        <title>Reference genome sequence of the model plant Setaria.</title>
        <authorList>
            <person name="Bennetzen J.L."/>
            <person name="Schmutz J."/>
            <person name="Wang H."/>
            <person name="Percifield R."/>
            <person name="Hawkins J."/>
            <person name="Pontaroli A.C."/>
            <person name="Estep M."/>
            <person name="Feng L."/>
            <person name="Vaughn J.N."/>
            <person name="Grimwood J."/>
            <person name="Jenkins J."/>
            <person name="Barry K."/>
            <person name="Lindquist E."/>
            <person name="Hellsten U."/>
            <person name="Deshpande S."/>
            <person name="Wang X."/>
            <person name="Wu X."/>
            <person name="Mitros T."/>
            <person name="Triplett J."/>
            <person name="Yang X."/>
            <person name="Ye C.Y."/>
            <person name="Mauro-Herrera M."/>
            <person name="Wang L."/>
            <person name="Li P."/>
            <person name="Sharma M."/>
            <person name="Sharma R."/>
            <person name="Ronald P.C."/>
            <person name="Panaud O."/>
            <person name="Kellogg E.A."/>
            <person name="Brutnell T.P."/>
            <person name="Doust A.N."/>
            <person name="Tuskan G.A."/>
            <person name="Rokhsar D."/>
            <person name="Devos K.M."/>
        </authorList>
    </citation>
    <scope>NUCLEOTIDE SEQUENCE [LARGE SCALE GENOMIC DNA]</scope>
    <source>
        <strain evidence="2">Yugu1</strain>
    </source>
</reference>
<keyword evidence="1" id="KW-0472">Membrane</keyword>
<gene>
    <name evidence="2" type="ORF">SETIT_4G036100v2</name>
</gene>
<dbReference type="EMBL" id="CM003531">
    <property type="protein sequence ID" value="RCV20191.1"/>
    <property type="molecule type" value="Genomic_DNA"/>
</dbReference>
<evidence type="ECO:0000256" key="1">
    <source>
        <dbReference type="SAM" id="Phobius"/>
    </source>
</evidence>
<feature type="transmembrane region" description="Helical" evidence="1">
    <location>
        <begin position="88"/>
        <end position="110"/>
    </location>
</feature>
<evidence type="ECO:0000313" key="2">
    <source>
        <dbReference type="EMBL" id="RCV20191.1"/>
    </source>
</evidence>
<keyword evidence="1" id="KW-1133">Transmembrane helix</keyword>
<protein>
    <submittedName>
        <fullName evidence="2">Uncharacterized protein</fullName>
    </submittedName>
</protein>
<dbReference type="Pfam" id="PF20100">
    <property type="entry name" value="DUF6490"/>
    <property type="match status" value="1"/>
</dbReference>
<dbReference type="AlphaFoldDB" id="A0A368QQF6"/>
<accession>A0A368QQF6</accession>
<sequence length="136" mass="14490">MIGYLDSILGLARGVQKVPQSVAPVVPGHWAYEPFLPLLLGPAVRIALRLSRGAGLAEVAFPDLNLVLLVLGLLWFHHSPPGSEARRWARFAIWVLSSSITVGVAWGLVGPPPFEAVIWGIAAAGVGGGLYLLVFY</sequence>
<reference evidence="2" key="2">
    <citation type="submission" date="2015-07" db="EMBL/GenBank/DDBJ databases">
        <authorList>
            <person name="Noorani M."/>
        </authorList>
    </citation>
    <scope>NUCLEOTIDE SEQUENCE</scope>
    <source>
        <strain evidence="2">Yugu1</strain>
    </source>
</reference>
<dbReference type="InterPro" id="IPR045501">
    <property type="entry name" value="DUF6490"/>
</dbReference>
<dbReference type="PANTHER" id="PTHR46610:SF1">
    <property type="entry name" value="OS06G0147300 PROTEIN"/>
    <property type="match status" value="1"/>
</dbReference>
<organism evidence="2">
    <name type="scientific">Setaria italica</name>
    <name type="common">Foxtail millet</name>
    <name type="synonym">Panicum italicum</name>
    <dbReference type="NCBI Taxonomy" id="4555"/>
    <lineage>
        <taxon>Eukaryota</taxon>
        <taxon>Viridiplantae</taxon>
        <taxon>Streptophyta</taxon>
        <taxon>Embryophyta</taxon>
        <taxon>Tracheophyta</taxon>
        <taxon>Spermatophyta</taxon>
        <taxon>Magnoliopsida</taxon>
        <taxon>Liliopsida</taxon>
        <taxon>Poales</taxon>
        <taxon>Poaceae</taxon>
        <taxon>PACMAD clade</taxon>
        <taxon>Panicoideae</taxon>
        <taxon>Panicodae</taxon>
        <taxon>Paniceae</taxon>
        <taxon>Cenchrinae</taxon>
        <taxon>Setaria</taxon>
    </lineage>
</organism>
<name>A0A368QQF6_SETIT</name>
<proteinExistence type="predicted"/>
<feature type="transmembrane region" description="Helical" evidence="1">
    <location>
        <begin position="59"/>
        <end position="76"/>
    </location>
</feature>
<feature type="transmembrane region" description="Helical" evidence="1">
    <location>
        <begin position="116"/>
        <end position="135"/>
    </location>
</feature>
<dbReference type="OrthoDB" id="10510070at2759"/>